<comment type="cofactor">
    <cofactor evidence="1">
        <name>Mg(2+)</name>
        <dbReference type="ChEBI" id="CHEBI:18420"/>
    </cofactor>
</comment>
<feature type="domain" description="Nudix hydrolase" evidence="3">
    <location>
        <begin position="70"/>
        <end position="213"/>
    </location>
</feature>
<evidence type="ECO:0000259" key="3">
    <source>
        <dbReference type="PROSITE" id="PS51462"/>
    </source>
</evidence>
<dbReference type="EMBL" id="AWSD01000302">
    <property type="protein sequence ID" value="ERH16152.1"/>
    <property type="molecule type" value="Genomic_DNA"/>
</dbReference>
<dbReference type="Proteomes" id="UP000016498">
    <property type="component" value="Unassembled WGS sequence"/>
</dbReference>
<sequence length="242" mass="26559">MKEPGVDRTDSRAAKNDDVVSDTSRLVDVRESGRELVSSERVWSGPIFAVDADYVRLAPGQDPVARQVVVHHDAVAVIALREGPDSSQPDGAAEILMVRQYRHPVRACLWEIPAGLLDVPGEAPAVAAARELAEETDYVAATWNTLAEFYASPGFTTEGARIFLAQNLSLLPEERRTPREAEEAEFVPTWVRLDEVLDAVMDGRLHNPSTVLGILATAQARARGWTELRPADAPWLRSPESM</sequence>
<evidence type="ECO:0000256" key="1">
    <source>
        <dbReference type="ARBA" id="ARBA00001946"/>
    </source>
</evidence>
<dbReference type="PANTHER" id="PTHR11839">
    <property type="entry name" value="UDP/ADP-SUGAR PYROPHOSPHATASE"/>
    <property type="match status" value="1"/>
</dbReference>
<dbReference type="InterPro" id="IPR015797">
    <property type="entry name" value="NUDIX_hydrolase-like_dom_sf"/>
</dbReference>
<dbReference type="PATRIC" id="fig|1227262.3.peg.2104"/>
<dbReference type="PROSITE" id="PS51462">
    <property type="entry name" value="NUDIX"/>
    <property type="match status" value="1"/>
</dbReference>
<dbReference type="Pfam" id="PF00293">
    <property type="entry name" value="NUDIX"/>
    <property type="match status" value="1"/>
</dbReference>
<dbReference type="GO" id="GO:0016787">
    <property type="term" value="F:hydrolase activity"/>
    <property type="evidence" value="ECO:0007669"/>
    <property type="project" value="UniProtKB-KW"/>
</dbReference>
<dbReference type="Gene3D" id="3.90.79.10">
    <property type="entry name" value="Nucleoside Triphosphate Pyrophosphohydrolase"/>
    <property type="match status" value="1"/>
</dbReference>
<dbReference type="InterPro" id="IPR000086">
    <property type="entry name" value="NUDIX_hydrolase_dom"/>
</dbReference>
<comment type="caution">
    <text evidence="4">The sequence shown here is derived from an EMBL/GenBank/DDBJ whole genome shotgun (WGS) entry which is preliminary data.</text>
</comment>
<name>U1RCD2_9ACTO</name>
<dbReference type="PANTHER" id="PTHR11839:SF18">
    <property type="entry name" value="NUDIX HYDROLASE DOMAIN-CONTAINING PROTEIN"/>
    <property type="match status" value="1"/>
</dbReference>
<evidence type="ECO:0000313" key="5">
    <source>
        <dbReference type="Proteomes" id="UP000016498"/>
    </source>
</evidence>
<keyword evidence="2 4" id="KW-0378">Hydrolase</keyword>
<proteinExistence type="predicted"/>
<accession>U1RCD2</accession>
<dbReference type="HOGENOM" id="CLU_062658_5_0_11"/>
<evidence type="ECO:0000256" key="2">
    <source>
        <dbReference type="ARBA" id="ARBA00022801"/>
    </source>
</evidence>
<dbReference type="GO" id="GO:0005829">
    <property type="term" value="C:cytosol"/>
    <property type="evidence" value="ECO:0007669"/>
    <property type="project" value="TreeGrafter"/>
</dbReference>
<dbReference type="GO" id="GO:0019693">
    <property type="term" value="P:ribose phosphate metabolic process"/>
    <property type="evidence" value="ECO:0007669"/>
    <property type="project" value="TreeGrafter"/>
</dbReference>
<dbReference type="AlphaFoldDB" id="U1RCD2"/>
<protein>
    <submittedName>
        <fullName evidence="4">Hydrolase, NUDIX family</fullName>
    </submittedName>
</protein>
<dbReference type="SUPFAM" id="SSF55811">
    <property type="entry name" value="Nudix"/>
    <property type="match status" value="1"/>
</dbReference>
<organism evidence="4 5">
    <name type="scientific">Actinomyces johnsonii F0510</name>
    <dbReference type="NCBI Taxonomy" id="1227262"/>
    <lineage>
        <taxon>Bacteria</taxon>
        <taxon>Bacillati</taxon>
        <taxon>Actinomycetota</taxon>
        <taxon>Actinomycetes</taxon>
        <taxon>Actinomycetales</taxon>
        <taxon>Actinomycetaceae</taxon>
        <taxon>Actinomyces</taxon>
    </lineage>
</organism>
<evidence type="ECO:0000313" key="4">
    <source>
        <dbReference type="EMBL" id="ERH16152.1"/>
    </source>
</evidence>
<dbReference type="GO" id="GO:0006753">
    <property type="term" value="P:nucleoside phosphate metabolic process"/>
    <property type="evidence" value="ECO:0007669"/>
    <property type="project" value="TreeGrafter"/>
</dbReference>
<gene>
    <name evidence="4" type="ORF">HMPREF1549_02582</name>
</gene>
<reference evidence="4 5" key="1">
    <citation type="submission" date="2013-06" db="EMBL/GenBank/DDBJ databases">
        <authorList>
            <person name="Weinstock G."/>
            <person name="Sodergren E."/>
            <person name="Lobos E.A."/>
            <person name="Fulton L."/>
            <person name="Fulton R."/>
            <person name="Courtney L."/>
            <person name="Fronick C."/>
            <person name="O'Laughlin M."/>
            <person name="Godfrey J."/>
            <person name="Wilson R.M."/>
            <person name="Miner T."/>
            <person name="Farmer C."/>
            <person name="Delehaunty K."/>
            <person name="Cordes M."/>
            <person name="Minx P."/>
            <person name="Tomlinson C."/>
            <person name="Chen J."/>
            <person name="Wollam A."/>
            <person name="Pepin K.H."/>
            <person name="Bhonagiri V."/>
            <person name="Zhang X."/>
            <person name="Warren W."/>
            <person name="Mitreva M."/>
            <person name="Mardis E.R."/>
            <person name="Wilson R.K."/>
        </authorList>
    </citation>
    <scope>NUCLEOTIDE SEQUENCE [LARGE SCALE GENOMIC DNA]</scope>
    <source>
        <strain evidence="4 5">F0510</strain>
    </source>
</reference>